<evidence type="ECO:0000256" key="2">
    <source>
        <dbReference type="ARBA" id="ARBA00023043"/>
    </source>
</evidence>
<sequence length="335" mass="37735">MLINHNLTSMQNLQATSPVLNLPNETISHIIRQLIELKLNDTINEWNNIFAEPNSIKIDVKELEILSKNFPHWNDLITESLNSISLKNSLKDLMKVLKQERFLKLFNLLEKQSKKEYENWLTDKLNKTLTESLMPVNQMYKQDFTKVVKLVLAGANVNLIYYSLPLICHAAKHNRKEIVKILIQAGADVNYKDNNGMTTLMHIARSNNQIAQILINAHANIDAKDNRGYTALSWAAGFNAEETVKLLIQAGANVNSESESGLTTLIRASKYGYKKIVEILIKADANVNVKMECGCTALSSAFTNYHKELVEMLIDKGADISTQNNTCSGTCNNRN</sequence>
<dbReference type="PANTHER" id="PTHR24189">
    <property type="entry name" value="MYOTROPHIN"/>
    <property type="match status" value="1"/>
</dbReference>
<protein>
    <submittedName>
        <fullName evidence="4">Ankyrin repeats containing protein</fullName>
    </submittedName>
</protein>
<keyword evidence="5" id="KW-1185">Reference proteome</keyword>
<dbReference type="SMART" id="SM00248">
    <property type="entry name" value="ANK"/>
    <property type="match status" value="5"/>
</dbReference>
<dbReference type="AlphaFoldDB" id="V6DHA9"/>
<dbReference type="KEGG" id="dpb:BABL1_gene_685"/>
<organism evidence="4 5">
    <name type="scientific">Candidatus Babela massiliensis</name>
    <dbReference type="NCBI Taxonomy" id="673862"/>
    <lineage>
        <taxon>Bacteria</taxon>
        <taxon>Candidatus Babelota</taxon>
        <taxon>Candidatus Babeliae</taxon>
        <taxon>Candidatus Babeliales</taxon>
        <taxon>Candidatus Babeliaceae</taxon>
        <taxon>Candidatus Babela</taxon>
    </lineage>
</organism>
<name>V6DHA9_9BACT</name>
<dbReference type="Proteomes" id="UP000018769">
    <property type="component" value="Chromosome I"/>
</dbReference>
<dbReference type="PROSITE" id="PS50088">
    <property type="entry name" value="ANK_REPEAT"/>
    <property type="match status" value="4"/>
</dbReference>
<gene>
    <name evidence="4" type="ORF">BABL1_gene_685</name>
</gene>
<accession>V6DHA9</accession>
<feature type="repeat" description="ANK" evidence="3">
    <location>
        <begin position="260"/>
        <end position="292"/>
    </location>
</feature>
<dbReference type="PROSITE" id="PS50297">
    <property type="entry name" value="ANK_REP_REGION"/>
    <property type="match status" value="4"/>
</dbReference>
<dbReference type="Gene3D" id="1.25.40.20">
    <property type="entry name" value="Ankyrin repeat-containing domain"/>
    <property type="match status" value="2"/>
</dbReference>
<evidence type="ECO:0000313" key="5">
    <source>
        <dbReference type="Proteomes" id="UP000018769"/>
    </source>
</evidence>
<evidence type="ECO:0000256" key="1">
    <source>
        <dbReference type="ARBA" id="ARBA00022737"/>
    </source>
</evidence>
<keyword evidence="1" id="KW-0677">Repeat</keyword>
<dbReference type="InterPro" id="IPR036770">
    <property type="entry name" value="Ankyrin_rpt-contain_sf"/>
</dbReference>
<dbReference type="InterPro" id="IPR002110">
    <property type="entry name" value="Ankyrin_rpt"/>
</dbReference>
<reference evidence="4 5" key="1">
    <citation type="journal article" date="2015" name="Biol. Direct">
        <title>Babela massiliensis, a representative of a widespread bacterial phylum with unusual adaptations to parasitism in amoebae.</title>
        <authorList>
            <person name="Pagnier I."/>
            <person name="Yutin N."/>
            <person name="Croce O."/>
            <person name="Makarova K.S."/>
            <person name="Wolf Y.I."/>
            <person name="Benamar S."/>
            <person name="Raoult D."/>
            <person name="Koonin E.V."/>
            <person name="La Scola B."/>
        </authorList>
    </citation>
    <scope>NUCLEOTIDE SEQUENCE [LARGE SCALE GENOMIC DNA]</scope>
    <source>
        <strain evidence="5">BABL1</strain>
    </source>
</reference>
<keyword evidence="2 3" id="KW-0040">ANK repeat</keyword>
<evidence type="ECO:0000256" key="3">
    <source>
        <dbReference type="PROSITE-ProRule" id="PRU00023"/>
    </source>
</evidence>
<proteinExistence type="predicted"/>
<feature type="repeat" description="ANK" evidence="3">
    <location>
        <begin position="293"/>
        <end position="325"/>
    </location>
</feature>
<dbReference type="InterPro" id="IPR050745">
    <property type="entry name" value="Multifunctional_regulatory"/>
</dbReference>
<dbReference type="eggNOG" id="COG0666">
    <property type="taxonomic scope" value="Bacteria"/>
</dbReference>
<dbReference type="Pfam" id="PF12796">
    <property type="entry name" value="Ank_2"/>
    <property type="match status" value="2"/>
</dbReference>
<dbReference type="STRING" id="673862.BABL1_gene_685"/>
<evidence type="ECO:0000313" key="4">
    <source>
        <dbReference type="EMBL" id="CDK30333.1"/>
    </source>
</evidence>
<dbReference type="EMBL" id="HG793133">
    <property type="protein sequence ID" value="CDK30333.1"/>
    <property type="molecule type" value="Genomic_DNA"/>
</dbReference>
<dbReference type="HOGENOM" id="CLU_000134_57_1_7"/>
<feature type="repeat" description="ANK" evidence="3">
    <location>
        <begin position="170"/>
        <end position="194"/>
    </location>
</feature>
<feature type="repeat" description="ANK" evidence="3">
    <location>
        <begin position="227"/>
        <end position="259"/>
    </location>
</feature>
<dbReference type="SUPFAM" id="SSF48403">
    <property type="entry name" value="Ankyrin repeat"/>
    <property type="match status" value="1"/>
</dbReference>